<proteinExistence type="predicted"/>
<dbReference type="WBParaSite" id="ALUE_0000123301-mRNA-1">
    <property type="protein sequence ID" value="ALUE_0000123301-mRNA-1"/>
    <property type="gene ID" value="ALUE_0000123301"/>
</dbReference>
<evidence type="ECO:0000313" key="1">
    <source>
        <dbReference type="Proteomes" id="UP000036681"/>
    </source>
</evidence>
<organism evidence="1 2">
    <name type="scientific">Ascaris lumbricoides</name>
    <name type="common">Giant roundworm</name>
    <dbReference type="NCBI Taxonomy" id="6252"/>
    <lineage>
        <taxon>Eukaryota</taxon>
        <taxon>Metazoa</taxon>
        <taxon>Ecdysozoa</taxon>
        <taxon>Nematoda</taxon>
        <taxon>Chromadorea</taxon>
        <taxon>Rhabditida</taxon>
        <taxon>Spirurina</taxon>
        <taxon>Ascaridomorpha</taxon>
        <taxon>Ascaridoidea</taxon>
        <taxon>Ascarididae</taxon>
        <taxon>Ascaris</taxon>
    </lineage>
</organism>
<accession>A0A0M3HI88</accession>
<keyword evidence="1" id="KW-1185">Reference proteome</keyword>
<reference evidence="2" key="1">
    <citation type="submission" date="2017-02" db="UniProtKB">
        <authorList>
            <consortium name="WormBaseParasite"/>
        </authorList>
    </citation>
    <scope>IDENTIFICATION</scope>
</reference>
<evidence type="ECO:0000313" key="2">
    <source>
        <dbReference type="WBParaSite" id="ALUE_0000123301-mRNA-1"/>
    </source>
</evidence>
<sequence>MKERSLNTELTNQLKAQLRNPFTELTDEQGNCEFYGVCEITHSYEETISSLSEALQALEKVGRTSATVDVAKGTKLEDTPSADEIDEITIVMKRFLAKLRVQVYNILVNCCCTICELLTGLLCVQYCTIIFRSLLKSRFAVELRFTKLQVAFGV</sequence>
<dbReference type="Proteomes" id="UP000036681">
    <property type="component" value="Unplaced"/>
</dbReference>
<name>A0A0M3HI88_ASCLU</name>
<dbReference type="AlphaFoldDB" id="A0A0M3HI88"/>
<protein>
    <submittedName>
        <fullName evidence="2">COP9 signalosome complex subunit 3</fullName>
    </submittedName>
</protein>